<feature type="binding site" evidence="3">
    <location>
        <begin position="719"/>
        <end position="726"/>
    </location>
    <ligand>
        <name>ATP</name>
        <dbReference type="ChEBI" id="CHEBI:30616"/>
    </ligand>
</feature>
<keyword evidence="5" id="KW-0472">Membrane</keyword>
<organism evidence="8 9">
    <name type="scientific">Faecalicatena fissicatena</name>
    <dbReference type="NCBI Taxonomy" id="290055"/>
    <lineage>
        <taxon>Bacteria</taxon>
        <taxon>Bacillati</taxon>
        <taxon>Bacillota</taxon>
        <taxon>Clostridia</taxon>
        <taxon>Lachnospirales</taxon>
        <taxon>Lachnospiraceae</taxon>
        <taxon>Faecalicatena</taxon>
    </lineage>
</organism>
<dbReference type="InterPro" id="IPR000253">
    <property type="entry name" value="FHA_dom"/>
</dbReference>
<keyword evidence="4" id="KW-0175">Coiled coil</keyword>
<dbReference type="SUPFAM" id="SSF52540">
    <property type="entry name" value="P-loop containing nucleoside triphosphate hydrolases"/>
    <property type="match status" value="3"/>
</dbReference>
<comment type="caution">
    <text evidence="8">The sequence shown here is derived from an EMBL/GenBank/DDBJ whole genome shotgun (WGS) entry which is preliminary data.</text>
</comment>
<evidence type="ECO:0000313" key="9">
    <source>
        <dbReference type="Proteomes" id="UP000716906"/>
    </source>
</evidence>
<dbReference type="InterPro" id="IPR050206">
    <property type="entry name" value="FtsK/SpoIIIE/SftA"/>
</dbReference>
<dbReference type="InterPro" id="IPR008984">
    <property type="entry name" value="SMAD_FHA_dom_sf"/>
</dbReference>
<dbReference type="PROSITE" id="PS50901">
    <property type="entry name" value="FTSK"/>
    <property type="match status" value="2"/>
</dbReference>
<feature type="binding site" evidence="3">
    <location>
        <begin position="1165"/>
        <end position="1172"/>
    </location>
    <ligand>
        <name>ATP</name>
        <dbReference type="ChEBI" id="CHEBI:30616"/>
    </ligand>
</feature>
<feature type="domain" description="FtsK" evidence="7">
    <location>
        <begin position="692"/>
        <end position="893"/>
    </location>
</feature>
<dbReference type="EMBL" id="JACLYY010000012">
    <property type="protein sequence ID" value="MBM6738798.1"/>
    <property type="molecule type" value="Genomic_DNA"/>
</dbReference>
<evidence type="ECO:0000256" key="4">
    <source>
        <dbReference type="SAM" id="Coils"/>
    </source>
</evidence>
<feature type="domain" description="FtsK" evidence="7">
    <location>
        <begin position="1148"/>
        <end position="1332"/>
    </location>
</feature>
<evidence type="ECO:0000256" key="3">
    <source>
        <dbReference type="PROSITE-ProRule" id="PRU00289"/>
    </source>
</evidence>
<feature type="domain" description="FHA" evidence="6">
    <location>
        <begin position="118"/>
        <end position="167"/>
    </location>
</feature>
<keyword evidence="9" id="KW-1185">Reference proteome</keyword>
<evidence type="ECO:0000259" key="6">
    <source>
        <dbReference type="PROSITE" id="PS50006"/>
    </source>
</evidence>
<dbReference type="RefSeq" id="WP_205156226.1">
    <property type="nucleotide sequence ID" value="NZ_JACLYY010000012.1"/>
</dbReference>
<protein>
    <submittedName>
        <fullName evidence="8">FHA domain-containing protein</fullName>
    </submittedName>
</protein>
<dbReference type="InterPro" id="IPR003593">
    <property type="entry name" value="AAA+_ATPase"/>
</dbReference>
<dbReference type="Gene3D" id="3.40.50.300">
    <property type="entry name" value="P-loop containing nucleotide triphosphate hydrolases"/>
    <property type="match status" value="3"/>
</dbReference>
<keyword evidence="1 3" id="KW-0547">Nucleotide-binding</keyword>
<dbReference type="PANTHER" id="PTHR22683:SF1">
    <property type="entry name" value="TYPE VII SECRETION SYSTEM PROTEIN ESSC"/>
    <property type="match status" value="1"/>
</dbReference>
<dbReference type="CDD" id="cd00060">
    <property type="entry name" value="FHA"/>
    <property type="match status" value="1"/>
</dbReference>
<dbReference type="CDD" id="cd01127">
    <property type="entry name" value="TrwB_TraG_TraD_VirD4"/>
    <property type="match status" value="1"/>
</dbReference>
<dbReference type="SUPFAM" id="SSF49879">
    <property type="entry name" value="SMAD/FHA domain"/>
    <property type="match status" value="1"/>
</dbReference>
<accession>A0ABS2EAY1</accession>
<reference evidence="8 9" key="1">
    <citation type="journal article" date="2021" name="Sci. Rep.">
        <title>The distribution of antibiotic resistance genes in chicken gut microbiota commensals.</title>
        <authorList>
            <person name="Juricova H."/>
            <person name="Matiasovicova J."/>
            <person name="Kubasova T."/>
            <person name="Cejkova D."/>
            <person name="Rychlik I."/>
        </authorList>
    </citation>
    <scope>NUCLEOTIDE SEQUENCE [LARGE SCALE GENOMIC DNA]</scope>
    <source>
        <strain evidence="8 9">An773</strain>
    </source>
</reference>
<dbReference type="InterPro" id="IPR002543">
    <property type="entry name" value="FtsK_dom"/>
</dbReference>
<name>A0ABS2EAY1_9FIRM</name>
<keyword evidence="5" id="KW-1133">Transmembrane helix</keyword>
<evidence type="ECO:0000256" key="5">
    <source>
        <dbReference type="SAM" id="Phobius"/>
    </source>
</evidence>
<dbReference type="Proteomes" id="UP000716906">
    <property type="component" value="Unassembled WGS sequence"/>
</dbReference>
<dbReference type="PANTHER" id="PTHR22683">
    <property type="entry name" value="SPORULATION PROTEIN RELATED"/>
    <property type="match status" value="1"/>
</dbReference>
<keyword evidence="5" id="KW-0812">Transmembrane</keyword>
<dbReference type="SMART" id="SM00382">
    <property type="entry name" value="AAA"/>
    <property type="match status" value="3"/>
</dbReference>
<dbReference type="InterPro" id="IPR027417">
    <property type="entry name" value="P-loop_NTPase"/>
</dbReference>
<keyword evidence="2 3" id="KW-0067">ATP-binding</keyword>
<gene>
    <name evidence="8" type="ORF">H7U36_11935</name>
</gene>
<feature type="transmembrane region" description="Helical" evidence="5">
    <location>
        <begin position="293"/>
        <end position="312"/>
    </location>
</feature>
<evidence type="ECO:0000313" key="8">
    <source>
        <dbReference type="EMBL" id="MBM6738798.1"/>
    </source>
</evidence>
<proteinExistence type="predicted"/>
<evidence type="ECO:0000256" key="2">
    <source>
        <dbReference type="ARBA" id="ARBA00022840"/>
    </source>
</evidence>
<evidence type="ECO:0000259" key="7">
    <source>
        <dbReference type="PROSITE" id="PS50901"/>
    </source>
</evidence>
<feature type="transmembrane region" description="Helical" evidence="5">
    <location>
        <begin position="267"/>
        <end position="287"/>
    </location>
</feature>
<evidence type="ECO:0000256" key="1">
    <source>
        <dbReference type="ARBA" id="ARBA00022741"/>
    </source>
</evidence>
<dbReference type="PROSITE" id="PS50006">
    <property type="entry name" value="FHA_DOMAIN"/>
    <property type="match status" value="1"/>
</dbReference>
<feature type="coiled-coil region" evidence="4">
    <location>
        <begin position="323"/>
        <end position="358"/>
    </location>
</feature>
<dbReference type="Gene3D" id="2.60.200.20">
    <property type="match status" value="1"/>
</dbReference>
<dbReference type="Pfam" id="PF00498">
    <property type="entry name" value="FHA"/>
    <property type="match status" value="1"/>
</dbReference>
<sequence length="1669" mass="188605">MQSGEIRLAVYGMKYFQVFDLPPVSQEQCNIRISGDLFQIPEDITLHLEALDGEWCFPESREYSVHWKNEVFFLHKVHENEILMLTSKRGSRLLMIAQRKGNTIPVYRKFSLDKNQTVTVGSGPDNTIQFQRAGLVSRHHGRLKKTDRWIYEDLGSANGSFYNHHQLRGSWIALEPGDEIEIYGLRMIFLGDILAVSSCQEAVYGKELKLADNERIKWLSSLQFYSEEEERNDGYFNRPTRVLPEYEIEPVEIEAPPAPKNQGERSLLMTIGPSITMAIPMLIGVIITGMGGLIIGLITMLGSAVIGAFWAWMNMNAQKKKAVEEEEQRFQAYSEYLQKKEEEIKEKTSRNLQEMIRQYPDGGRCTTFGTDSGRLWNRNDTQSDFLFFRLGTGERDQQMDIRIPRERFTLIRDTLAEEPARIRDTYQVLKGAPVGVDLEGCRILGITGGEKKAGIYSVLRALLAQITSSCSYTDVKMVFLCDRNSPEQRELLETVKWFPHLWDEEKNIRYAADGPESAAGLLLGISQMIRAKQSRQSHGGNEKAPLPRYLIFALDRKLLENTPPEEALLDNGEYLGVTTIVCTERREELPNACEIYIQNEGTETAIVSAEEGMRKVRPLHLDAVSPHQLGQYAHTLAAVQVRPMGQNAKIPDTVTFFEMYGVHTPEELQVEERWKNSRVYESMKVPFGVREGGSLCYLDIHDGSEAGAEGDGPHGLVAGTTGSGKSETLQTLLLALAVNFSPEDLSFFIIDYKGGGMADLFTRLPHMQGQISNLSGSEIDRALISLKSELNRRQAVFRENGVTKIDTYIRRYKNREIRQPMPHLVLVIDEFAELKKERPEFMKEVIHIATIGRSLGVHLILSTQKPGGVVDDNISSNMKFRLCLKVESRQDSMDMLRKDDAVYIRQTGRGYLKVGEGGTYELFQSAWSGAVYDKDMDNDSTELARMYRLTGETILVGNHQRMKQKKQRKKEWLERLWKLLERILIEQGTSLETCLGSTGKGEAICQAFYQVLWSQGTDYPQSEANTGKIWNFLEACYECGARKGETDGEELAEKLLDRAEITGLKYPESREKTQLDAVVDYIADIPVSQERKAQHKLWLPVLPQTIPLQTIPRYQQEEFTGEWRGFTGEDWSLEAVVGMYDDPENQRQAPVVLNLAENGHYAVCGTVGSGKSTFLQTLVYSLITRYSPQMLHVYGVDFSSHMLGAFEGDAHTGDIIYENQPEKLARFFYMMKRILNERKAILRGGTFTQYIRANGPVLPAIVIVLDQYGSFREKTDNKYQAAILELVKEGTACGMYLVISANAYGSSELPAAITDNIRGAVCLAMNDKYQYADVLKSGRVNILPDTRYKGRGLLTVFGRMLEFQTAVAVKAEDDYRRLELIQKKCRDMSGAWDGERAPAVPEVPEEPVYSEFSQLPQVKKLLSDDRMLPIGYHMASGEVAALDMSRFYCYLVMGKRRTGKTNFLQTVIRMAGEKGGRLSVIDESGVLERTAKESQAVYLKTPEEILEYFHGLMPEIQKRNQKKAALAADGMDEAEIYEEMKAEEAIFIFIQDMEAFLNILYEPGEGKPNMAGFFEMLANKGRMHRIYMFAEYQGEGGYGSRNREFFRAFVKDGEGILFGGGASDQDILDFDYMGGLAQKSRAERRGTGWLAAGENPALTGRVKIPLAGK</sequence>
<dbReference type="SMART" id="SM00240">
    <property type="entry name" value="FHA"/>
    <property type="match status" value="1"/>
</dbReference>
<dbReference type="Pfam" id="PF01580">
    <property type="entry name" value="FtsK_SpoIIIE"/>
    <property type="match status" value="2"/>
</dbReference>